<accession>A0A1E3AYP2</accession>
<dbReference type="Gene3D" id="1.20.140.160">
    <property type="match status" value="1"/>
</dbReference>
<dbReference type="AlphaFoldDB" id="A0A1E3AYP2"/>
<sequence length="148" mass="17741">MKEQKTQSMQNRFSAYVVAAVSNRRARYLENKNRNKGRKYAVLEMLDLTYTDFSEEFNKYVMEQIIQESQDISKLEEIIRLTQGQKMIYAIACLKEREKKLIFGRVFEELEFEELGKRLGITGKQAEMAYYYVIRKMRRRMEGTTDEF</sequence>
<comment type="caution">
    <text evidence="1">The sequence shown here is derived from an EMBL/GenBank/DDBJ whole genome shotgun (WGS) entry which is preliminary data.</text>
</comment>
<dbReference type="Proteomes" id="UP000095003">
    <property type="component" value="Unassembled WGS sequence"/>
</dbReference>
<dbReference type="SUPFAM" id="SSF88659">
    <property type="entry name" value="Sigma3 and sigma4 domains of RNA polymerase sigma factors"/>
    <property type="match status" value="1"/>
</dbReference>
<gene>
    <name evidence="1" type="ORF">BEH84_01519</name>
</gene>
<dbReference type="EMBL" id="MCGI01000001">
    <property type="protein sequence ID" value="ODM13800.1"/>
    <property type="molecule type" value="Genomic_DNA"/>
</dbReference>
<reference evidence="1 2" key="1">
    <citation type="submission" date="2016-07" db="EMBL/GenBank/DDBJ databases">
        <title>Characterization of isolates of Eisenbergiella tayi derived from blood cultures, using whole genome sequencing.</title>
        <authorList>
            <person name="Burdz T."/>
            <person name="Wiebe D."/>
            <person name="Huynh C."/>
            <person name="Bernard K."/>
        </authorList>
    </citation>
    <scope>NUCLEOTIDE SEQUENCE [LARGE SCALE GENOMIC DNA]</scope>
    <source>
        <strain evidence="1 2">NML 120489</strain>
    </source>
</reference>
<organism evidence="1 2">
    <name type="scientific">Eisenbergiella tayi</name>
    <dbReference type="NCBI Taxonomy" id="1432052"/>
    <lineage>
        <taxon>Bacteria</taxon>
        <taxon>Bacillati</taxon>
        <taxon>Bacillota</taxon>
        <taxon>Clostridia</taxon>
        <taxon>Lachnospirales</taxon>
        <taxon>Lachnospiraceae</taxon>
        <taxon>Eisenbergiella</taxon>
    </lineage>
</organism>
<evidence type="ECO:0000313" key="2">
    <source>
        <dbReference type="Proteomes" id="UP000095003"/>
    </source>
</evidence>
<protein>
    <submittedName>
        <fullName evidence="1">Uncharacterized protein</fullName>
    </submittedName>
</protein>
<name>A0A1E3AYP2_9FIRM</name>
<evidence type="ECO:0000313" key="1">
    <source>
        <dbReference type="EMBL" id="ODM13800.1"/>
    </source>
</evidence>
<dbReference type="InterPro" id="IPR013324">
    <property type="entry name" value="RNA_pol_sigma_r3/r4-like"/>
</dbReference>
<proteinExistence type="predicted"/>